<keyword evidence="2" id="KW-1003">Cell membrane</keyword>
<dbReference type="GO" id="GO:0071555">
    <property type="term" value="P:cell wall organization"/>
    <property type="evidence" value="ECO:0007669"/>
    <property type="project" value="TreeGrafter"/>
</dbReference>
<dbReference type="EMBL" id="FOFU01000002">
    <property type="protein sequence ID" value="SEP95116.1"/>
    <property type="molecule type" value="Genomic_DNA"/>
</dbReference>
<dbReference type="PROSITE" id="PS01348">
    <property type="entry name" value="MRAY_2"/>
    <property type="match status" value="1"/>
</dbReference>
<dbReference type="Proteomes" id="UP000182360">
    <property type="component" value="Unassembled WGS sequence"/>
</dbReference>
<evidence type="ECO:0000256" key="7">
    <source>
        <dbReference type="PIRSR" id="PIRSR600715-1"/>
    </source>
</evidence>
<evidence type="ECO:0000256" key="4">
    <source>
        <dbReference type="ARBA" id="ARBA00022692"/>
    </source>
</evidence>
<dbReference type="Pfam" id="PF00953">
    <property type="entry name" value="Glycos_transf_4"/>
    <property type="match status" value="1"/>
</dbReference>
<comment type="cofactor">
    <cofactor evidence="7">
        <name>Mg(2+)</name>
        <dbReference type="ChEBI" id="CHEBI:18420"/>
    </cofactor>
</comment>
<keyword evidence="2" id="KW-0997">Cell inner membrane</keyword>
<evidence type="ECO:0000256" key="6">
    <source>
        <dbReference type="ARBA" id="ARBA00023136"/>
    </source>
</evidence>
<dbReference type="RefSeq" id="WP_074640941.1">
    <property type="nucleotide sequence ID" value="NZ_FOFU01000002.1"/>
</dbReference>
<keyword evidence="5 8" id="KW-1133">Transmembrane helix</keyword>
<evidence type="ECO:0000256" key="5">
    <source>
        <dbReference type="ARBA" id="ARBA00022989"/>
    </source>
</evidence>
<dbReference type="GO" id="GO:0046872">
    <property type="term" value="F:metal ion binding"/>
    <property type="evidence" value="ECO:0007669"/>
    <property type="project" value="UniProtKB-KW"/>
</dbReference>
<evidence type="ECO:0000313" key="10">
    <source>
        <dbReference type="Proteomes" id="UP000182360"/>
    </source>
</evidence>
<gene>
    <name evidence="9" type="ORF">SAMN04487977_10216</name>
</gene>
<feature type="binding site" evidence="7">
    <location>
        <position position="185"/>
    </location>
    <ligand>
        <name>Mg(2+)</name>
        <dbReference type="ChEBI" id="CHEBI:18420"/>
    </ligand>
</feature>
<dbReference type="GO" id="GO:0005886">
    <property type="term" value="C:plasma membrane"/>
    <property type="evidence" value="ECO:0007669"/>
    <property type="project" value="TreeGrafter"/>
</dbReference>
<feature type="transmembrane region" description="Helical" evidence="8">
    <location>
        <begin position="122"/>
        <end position="142"/>
    </location>
</feature>
<keyword evidence="10" id="KW-1185">Reference proteome</keyword>
<feature type="binding site" evidence="7">
    <location>
        <position position="261"/>
    </location>
    <ligand>
        <name>Mg(2+)</name>
        <dbReference type="ChEBI" id="CHEBI:18420"/>
    </ligand>
</feature>
<keyword evidence="4 8" id="KW-0812">Transmembrane</keyword>
<evidence type="ECO:0000256" key="2">
    <source>
        <dbReference type="ARBA" id="ARBA00022519"/>
    </source>
</evidence>
<name>A0A1H9C1H8_9SPIR</name>
<feature type="transmembrane region" description="Helical" evidence="8">
    <location>
        <begin position="290"/>
        <end position="308"/>
    </location>
</feature>
<feature type="transmembrane region" description="Helical" evidence="8">
    <location>
        <begin position="20"/>
        <end position="38"/>
    </location>
</feature>
<dbReference type="OrthoDB" id="9805475at2"/>
<protein>
    <submittedName>
        <fullName evidence="9">Phospho-N-acetylmuramoyl-pentapeptide-transferase</fullName>
    </submittedName>
</protein>
<feature type="transmembrane region" description="Helical" evidence="8">
    <location>
        <begin position="193"/>
        <end position="213"/>
    </location>
</feature>
<feature type="transmembrane region" description="Helical" evidence="8">
    <location>
        <begin position="162"/>
        <end position="181"/>
    </location>
</feature>
<keyword evidence="3 9" id="KW-0808">Transferase</keyword>
<feature type="transmembrane region" description="Helical" evidence="8">
    <location>
        <begin position="233"/>
        <end position="254"/>
    </location>
</feature>
<evidence type="ECO:0000256" key="8">
    <source>
        <dbReference type="SAM" id="Phobius"/>
    </source>
</evidence>
<feature type="transmembrane region" description="Helical" evidence="8">
    <location>
        <begin position="335"/>
        <end position="355"/>
    </location>
</feature>
<dbReference type="GO" id="GO:0016780">
    <property type="term" value="F:phosphotransferase activity, for other substituted phosphate groups"/>
    <property type="evidence" value="ECO:0007669"/>
    <property type="project" value="InterPro"/>
</dbReference>
<feature type="transmembrane region" description="Helical" evidence="8">
    <location>
        <begin position="93"/>
        <end position="110"/>
    </location>
</feature>
<evidence type="ECO:0000256" key="1">
    <source>
        <dbReference type="ARBA" id="ARBA00004141"/>
    </source>
</evidence>
<accession>A0A1H9C1H8</accession>
<dbReference type="PANTHER" id="PTHR22926">
    <property type="entry name" value="PHOSPHO-N-ACETYLMURAMOYL-PENTAPEPTIDE-TRANSFERASE"/>
    <property type="match status" value="1"/>
</dbReference>
<dbReference type="InterPro" id="IPR000715">
    <property type="entry name" value="Glycosyl_transferase_4"/>
</dbReference>
<reference evidence="9 10" key="1">
    <citation type="submission" date="2016-10" db="EMBL/GenBank/DDBJ databases">
        <authorList>
            <person name="de Groot N.N."/>
        </authorList>
    </citation>
    <scope>NUCLEOTIDE SEQUENCE [LARGE SCALE GENOMIC DNA]</scope>
    <source>
        <strain evidence="9 10">B25</strain>
    </source>
</reference>
<evidence type="ECO:0000313" key="9">
    <source>
        <dbReference type="EMBL" id="SEP95116.1"/>
    </source>
</evidence>
<dbReference type="PANTHER" id="PTHR22926:SF5">
    <property type="entry name" value="PHOSPHO-N-ACETYLMURAMOYL-PENTAPEPTIDE-TRANSFERASE HOMOLOG"/>
    <property type="match status" value="1"/>
</dbReference>
<keyword evidence="6 8" id="KW-0472">Membrane</keyword>
<keyword evidence="7" id="KW-0479">Metal-binding</keyword>
<dbReference type="STRING" id="163.SAMN04487775_106200"/>
<dbReference type="GO" id="GO:0044038">
    <property type="term" value="P:cell wall macromolecule biosynthetic process"/>
    <property type="evidence" value="ECO:0007669"/>
    <property type="project" value="TreeGrafter"/>
</dbReference>
<dbReference type="InterPro" id="IPR018480">
    <property type="entry name" value="PNAcMuramoyl-5peptid_Trfase_CS"/>
</dbReference>
<comment type="subcellular location">
    <subcellularLocation>
        <location evidence="1">Membrane</location>
        <topology evidence="1">Multi-pass membrane protein</topology>
    </subcellularLocation>
</comment>
<dbReference type="eggNOG" id="COG0472">
    <property type="taxonomic scope" value="Bacteria"/>
</dbReference>
<dbReference type="AlphaFoldDB" id="A0A1H9C1H8"/>
<feature type="transmembrane region" description="Helical" evidence="8">
    <location>
        <begin position="69"/>
        <end position="87"/>
    </location>
</feature>
<sequence>MLYHLGMLLQNYWGPARLLTSYAVLITVALYLGFFLAYKLIPKFYNVLPHDRGREFTLKDNAEAAKGKPTGAGVVFISIFVIISFLICPMNWTRASIVVITWITMLTGYLDDRSTTSWGEYLKGALDLIISVATAFILYFSFKQISPDGIVRFWLPFLANEVAVNPIVYIVICTIILWASINTTNCTDGVDGLSSTLVLLALLTLGILFYFVLGHKDIAAYLLIQHLPSGANWAVLLLAMTGVVMGYLWHNAFPSKCLMGDAGSRALGYFIGVGVMISGNPFVILATSSIIMINGGMGLLKVFLLRFFKIKIFENIRFPLHDHMRKNRGWSPTQVLLKFMILQLLITCAIMGIFLKVR</sequence>
<proteinExistence type="predicted"/>
<keyword evidence="7" id="KW-0460">Magnesium</keyword>
<organism evidence="9 10">
    <name type="scientific">Treponema bryantii</name>
    <dbReference type="NCBI Taxonomy" id="163"/>
    <lineage>
        <taxon>Bacteria</taxon>
        <taxon>Pseudomonadati</taxon>
        <taxon>Spirochaetota</taxon>
        <taxon>Spirochaetia</taxon>
        <taxon>Spirochaetales</taxon>
        <taxon>Treponemataceae</taxon>
        <taxon>Treponema</taxon>
    </lineage>
</organism>
<evidence type="ECO:0000256" key="3">
    <source>
        <dbReference type="ARBA" id="ARBA00022679"/>
    </source>
</evidence>